<evidence type="ECO:0000313" key="3">
    <source>
        <dbReference type="EMBL" id="PCH62964.1"/>
    </source>
</evidence>
<evidence type="ECO:0000256" key="1">
    <source>
        <dbReference type="SAM" id="SignalP"/>
    </source>
</evidence>
<accession>A0A2A4MTB6</accession>
<dbReference type="Proteomes" id="UP000218172">
    <property type="component" value="Unassembled WGS sequence"/>
</dbReference>
<dbReference type="Gene3D" id="2.50.20.10">
    <property type="entry name" value="Lipoprotein localisation LolA/LolB/LppX"/>
    <property type="match status" value="1"/>
</dbReference>
<keyword evidence="3" id="KW-0449">Lipoprotein</keyword>
<dbReference type="Pfam" id="PF17131">
    <property type="entry name" value="LolA_like"/>
    <property type="match status" value="1"/>
</dbReference>
<dbReference type="InterPro" id="IPR033399">
    <property type="entry name" value="TP_0789-like"/>
</dbReference>
<protein>
    <submittedName>
        <fullName evidence="3">Outer membrane lipoprotein-sorting protein</fullName>
    </submittedName>
</protein>
<proteinExistence type="predicted"/>
<evidence type="ECO:0000313" key="4">
    <source>
        <dbReference type="Proteomes" id="UP000218172"/>
    </source>
</evidence>
<gene>
    <name evidence="3" type="ORF">COC19_02060</name>
</gene>
<feature type="signal peptide" evidence="1">
    <location>
        <begin position="1"/>
        <end position="33"/>
    </location>
</feature>
<evidence type="ECO:0000259" key="2">
    <source>
        <dbReference type="Pfam" id="PF17131"/>
    </source>
</evidence>
<dbReference type="AlphaFoldDB" id="A0A2A4MTB6"/>
<dbReference type="CDD" id="cd16329">
    <property type="entry name" value="LolA_like"/>
    <property type="match status" value="1"/>
</dbReference>
<comment type="caution">
    <text evidence="3">The sequence shown here is derived from an EMBL/GenBank/DDBJ whole genome shotgun (WGS) entry which is preliminary data.</text>
</comment>
<feature type="domain" description="Uncharacterized protein TP-0789" evidence="2">
    <location>
        <begin position="84"/>
        <end position="279"/>
    </location>
</feature>
<dbReference type="EMBL" id="NVQR01000030">
    <property type="protein sequence ID" value="PCH62964.1"/>
    <property type="molecule type" value="Genomic_DNA"/>
</dbReference>
<keyword evidence="1" id="KW-0732">Signal</keyword>
<reference evidence="4" key="1">
    <citation type="submission" date="2017-08" db="EMBL/GenBank/DDBJ databases">
        <title>A dynamic microbial community with high functional redundancy inhabits the cold, oxic subseafloor aquifer.</title>
        <authorList>
            <person name="Tully B.J."/>
            <person name="Wheat C.G."/>
            <person name="Glazer B.T."/>
            <person name="Huber J.A."/>
        </authorList>
    </citation>
    <scope>NUCLEOTIDE SEQUENCE [LARGE SCALE GENOMIC DNA]</scope>
</reference>
<organism evidence="3 4">
    <name type="scientific">SAR86 cluster bacterium</name>
    <dbReference type="NCBI Taxonomy" id="2030880"/>
    <lineage>
        <taxon>Bacteria</taxon>
        <taxon>Pseudomonadati</taxon>
        <taxon>Pseudomonadota</taxon>
        <taxon>Gammaproteobacteria</taxon>
        <taxon>SAR86 cluster</taxon>
    </lineage>
</organism>
<name>A0A2A4MTB6_9GAMM</name>
<feature type="chain" id="PRO_5012969321" evidence="1">
    <location>
        <begin position="34"/>
        <end position="282"/>
    </location>
</feature>
<sequence length="282" mass="32314">MNNQLRTSIRCAYTISVCLGLSALISLSQLSMAAELSALEVMTNVDARYDGDSAIGSYTMVLINRRQQQRSRDLKIYSKDFGRDAKTLSVFESPADIRGTTYLNFDWDDSSLDNDSWLYLPSLQRVKRIASSDTSDSFLGSDFTYADINGLELDWYDYSFISDSEVIDGHDCWLIEIIPKAEFKEKAEQATGYSKTHSWIRKDNLLQVQGQVWLLKGNRIKYFTASQIEQIQDIWTIKRLQVVTTRNGKQEHASVLQINEIQYNISIDDQMFTTQAMQRSLD</sequence>